<dbReference type="PROSITE" id="PS50893">
    <property type="entry name" value="ABC_TRANSPORTER_2"/>
    <property type="match status" value="2"/>
</dbReference>
<name>A0ABP7B848_9ACTN</name>
<keyword evidence="10" id="KW-0234">DNA repair</keyword>
<keyword evidence="6" id="KW-0228">DNA excision</keyword>
<evidence type="ECO:0000256" key="2">
    <source>
        <dbReference type="ARBA" id="ARBA00022490"/>
    </source>
</evidence>
<comment type="similarity">
    <text evidence="11">Belongs to the ABC transporter superfamily. UvrA family.</text>
</comment>
<dbReference type="InterPro" id="IPR027417">
    <property type="entry name" value="P-loop_NTPase"/>
</dbReference>
<keyword evidence="3" id="KW-0677">Repeat</keyword>
<feature type="domain" description="ABC transporter" evidence="15">
    <location>
        <begin position="459"/>
        <end position="761"/>
    </location>
</feature>
<comment type="subcellular location">
    <subcellularLocation>
        <location evidence="1">Cytoplasm</location>
    </subcellularLocation>
</comment>
<comment type="caution">
    <text evidence="16">The sequence shown here is derived from an EMBL/GenBank/DDBJ whole genome shotgun (WGS) entry which is preliminary data.</text>
</comment>
<reference evidence="17" key="1">
    <citation type="journal article" date="2019" name="Int. J. Syst. Evol. Microbiol.">
        <title>The Global Catalogue of Microorganisms (GCM) 10K type strain sequencing project: providing services to taxonomists for standard genome sequencing and annotation.</title>
        <authorList>
            <consortium name="The Broad Institute Genomics Platform"/>
            <consortium name="The Broad Institute Genome Sequencing Center for Infectious Disease"/>
            <person name="Wu L."/>
            <person name="Ma J."/>
        </authorList>
    </citation>
    <scope>NUCLEOTIDE SEQUENCE [LARGE SCALE GENOMIC DNA]</scope>
    <source>
        <strain evidence="17">JCM 16904</strain>
    </source>
</reference>
<evidence type="ECO:0000256" key="11">
    <source>
        <dbReference type="ARBA" id="ARBA00038000"/>
    </source>
</evidence>
<keyword evidence="17" id="KW-1185">Reference proteome</keyword>
<sequence>MLSSHQASTVQSRDHSAADSHDHIQVRGARENNLRGVSLEIPKRRLTVFTGVSGSGKSSLVFDTIAAESRRLIDETYTAFVQAFMPSLARPDVDALHNLSAAIIVDQERMGANARSTVGTATDAHTMLRIIFSRIAEPHVGSAGAFSFNLAEGMCPRCEGLGKATEIDVDELVDRELSLNEGAIKAPGYPVDSWSWQVVAGSGLFDPAVKLKDFTPEQWDDLLHKPATKLKYGTSNFTYEGLAVRVRRSYLGKDRDSLQPAARAFADRALRPASCPSCGGTRLNEAALSARIRGRNIADCSAMQINELAGFVRGIGNPAIGPVLEGLRSTLDSLVEIGLGYLSLDRESGTLSGGEAQRVKMVRHLNSSLTDVTYVFDEPTAGLHPHDIQRMNNLLLQLRDKGNTVLVVEHKPETIAIADHVVDLGPGAGTSGGRICYAGDLDGLPASGTLTGRYLDHRVRLRDDVRKPTGHLPIRNATLHNLRDVSVDLPLGVLTVVTGVAGSGKSSLIHGHVAGLDGVVVADQSPIRGSRRSNPATYTGVLDPIRTAFAKANGVKAGLFSANSEGACPSCKGIGLIYTDLAMMATVASVCEQCEGRRFTPEVLTYRLRGKNISEVLEMPVAEAREFFPSGQAGTILDRLVSVGLGYLGLGQPLTTLSGGERQRLKLAIHMARNGSTYVLDEPTTGLHLADVDQLLSLLDRLVDDGNTVIVIEHHQAVMAHADWIVDLGPGAGHDGGQVVFSGTPGELVANGDSLTAIHLRDYVNRS</sequence>
<organism evidence="16 17">
    <name type="scientific">Nonomuraea antimicrobica</name>
    <dbReference type="NCBI Taxonomy" id="561173"/>
    <lineage>
        <taxon>Bacteria</taxon>
        <taxon>Bacillati</taxon>
        <taxon>Actinomycetota</taxon>
        <taxon>Actinomycetes</taxon>
        <taxon>Streptosporangiales</taxon>
        <taxon>Streptosporangiaceae</taxon>
        <taxon>Nonomuraea</taxon>
    </lineage>
</organism>
<keyword evidence="9" id="KW-0238">DNA-binding</keyword>
<evidence type="ECO:0000256" key="13">
    <source>
        <dbReference type="ARBA" id="ARBA00042156"/>
    </source>
</evidence>
<dbReference type="PANTHER" id="PTHR43152">
    <property type="entry name" value="UVRABC SYSTEM PROTEIN A"/>
    <property type="match status" value="1"/>
</dbReference>
<protein>
    <recommendedName>
        <fullName evidence="12">UvrABC system protein A</fullName>
    </recommendedName>
    <alternativeName>
        <fullName evidence="13">Excinuclease ABC subunit A</fullName>
    </alternativeName>
</protein>
<evidence type="ECO:0000256" key="9">
    <source>
        <dbReference type="ARBA" id="ARBA00023125"/>
    </source>
</evidence>
<keyword evidence="5" id="KW-0227">DNA damage</keyword>
<evidence type="ECO:0000256" key="8">
    <source>
        <dbReference type="ARBA" id="ARBA00022881"/>
    </source>
</evidence>
<dbReference type="SUPFAM" id="SSF52540">
    <property type="entry name" value="P-loop containing nucleoside triphosphate hydrolases"/>
    <property type="match status" value="2"/>
</dbReference>
<dbReference type="Gene3D" id="1.20.1580.10">
    <property type="entry name" value="ABC transporter ATPase like domain"/>
    <property type="match status" value="2"/>
</dbReference>
<evidence type="ECO:0000256" key="6">
    <source>
        <dbReference type="ARBA" id="ARBA00022769"/>
    </source>
</evidence>
<feature type="compositionally biased region" description="Polar residues" evidence="14">
    <location>
        <begin position="1"/>
        <end position="11"/>
    </location>
</feature>
<accession>A0ABP7B848</accession>
<evidence type="ECO:0000256" key="10">
    <source>
        <dbReference type="ARBA" id="ARBA00023204"/>
    </source>
</evidence>
<dbReference type="Gene3D" id="1.10.8.280">
    <property type="entry name" value="ABC transporter ATPase domain-like"/>
    <property type="match status" value="1"/>
</dbReference>
<dbReference type="Proteomes" id="UP001500902">
    <property type="component" value="Unassembled WGS sequence"/>
</dbReference>
<keyword evidence="4" id="KW-0547">Nucleotide-binding</keyword>
<gene>
    <name evidence="16" type="ORF">GCM10022224_012360</name>
</gene>
<evidence type="ECO:0000256" key="5">
    <source>
        <dbReference type="ARBA" id="ARBA00022763"/>
    </source>
</evidence>
<dbReference type="Pfam" id="PF00005">
    <property type="entry name" value="ABC_tran"/>
    <property type="match status" value="1"/>
</dbReference>
<keyword evidence="7" id="KW-0067">ATP-binding</keyword>
<dbReference type="InterPro" id="IPR003593">
    <property type="entry name" value="AAA+_ATPase"/>
</dbReference>
<evidence type="ECO:0000256" key="12">
    <source>
        <dbReference type="ARBA" id="ARBA00039316"/>
    </source>
</evidence>
<evidence type="ECO:0000256" key="3">
    <source>
        <dbReference type="ARBA" id="ARBA00022737"/>
    </source>
</evidence>
<evidence type="ECO:0000256" key="14">
    <source>
        <dbReference type="SAM" id="MobiDB-lite"/>
    </source>
</evidence>
<evidence type="ECO:0000256" key="1">
    <source>
        <dbReference type="ARBA" id="ARBA00004496"/>
    </source>
</evidence>
<dbReference type="EMBL" id="BAAAZP010000017">
    <property type="protein sequence ID" value="GAA3651008.1"/>
    <property type="molecule type" value="Genomic_DNA"/>
</dbReference>
<keyword evidence="8" id="KW-0267">Excision nuclease</keyword>
<dbReference type="CDD" id="cd03270">
    <property type="entry name" value="ABC_UvrA_I"/>
    <property type="match status" value="1"/>
</dbReference>
<proteinExistence type="inferred from homology"/>
<evidence type="ECO:0000259" key="15">
    <source>
        <dbReference type="PROSITE" id="PS50893"/>
    </source>
</evidence>
<evidence type="ECO:0000256" key="7">
    <source>
        <dbReference type="ARBA" id="ARBA00022840"/>
    </source>
</evidence>
<dbReference type="PANTHER" id="PTHR43152:SF2">
    <property type="entry name" value="DRUG RESISTANCE ABC TRANSPORTER"/>
    <property type="match status" value="1"/>
</dbReference>
<dbReference type="InterPro" id="IPR003439">
    <property type="entry name" value="ABC_transporter-like_ATP-bd"/>
</dbReference>
<dbReference type="RefSeq" id="WP_344873854.1">
    <property type="nucleotide sequence ID" value="NZ_BAAAZP010000017.1"/>
</dbReference>
<evidence type="ECO:0000256" key="4">
    <source>
        <dbReference type="ARBA" id="ARBA00022741"/>
    </source>
</evidence>
<dbReference type="SMART" id="SM00382">
    <property type="entry name" value="AAA"/>
    <property type="match status" value="2"/>
</dbReference>
<evidence type="ECO:0000313" key="17">
    <source>
        <dbReference type="Proteomes" id="UP001500902"/>
    </source>
</evidence>
<dbReference type="Gene3D" id="3.40.50.300">
    <property type="entry name" value="P-loop containing nucleotide triphosphate hydrolases"/>
    <property type="match status" value="2"/>
</dbReference>
<feature type="compositionally biased region" description="Basic and acidic residues" evidence="14">
    <location>
        <begin position="12"/>
        <end position="27"/>
    </location>
</feature>
<evidence type="ECO:0000313" key="16">
    <source>
        <dbReference type="EMBL" id="GAA3651008.1"/>
    </source>
</evidence>
<feature type="domain" description="ABC transporter" evidence="15">
    <location>
        <begin position="10"/>
        <end position="451"/>
    </location>
</feature>
<keyword evidence="2" id="KW-0963">Cytoplasm</keyword>
<feature type="region of interest" description="Disordered" evidence="14">
    <location>
        <begin position="1"/>
        <end position="27"/>
    </location>
</feature>